<accession>A0A2M9X8N5</accession>
<organism evidence="4 5">
    <name type="scientific">Leptospira hartskeerlii</name>
    <dbReference type="NCBI Taxonomy" id="2023177"/>
    <lineage>
        <taxon>Bacteria</taxon>
        <taxon>Pseudomonadati</taxon>
        <taxon>Spirochaetota</taxon>
        <taxon>Spirochaetia</taxon>
        <taxon>Leptospirales</taxon>
        <taxon>Leptospiraceae</taxon>
        <taxon>Leptospira</taxon>
    </lineage>
</organism>
<proteinExistence type="inferred from homology"/>
<comment type="similarity">
    <text evidence="1 3">Belongs to the short-chain dehydrogenases/reductases (SDR) family.</text>
</comment>
<evidence type="ECO:0000256" key="3">
    <source>
        <dbReference type="RuleBase" id="RU000363"/>
    </source>
</evidence>
<keyword evidence="5" id="KW-1185">Reference proteome</keyword>
<comment type="caution">
    <text evidence="4">The sequence shown here is derived from an EMBL/GenBank/DDBJ whole genome shotgun (WGS) entry which is preliminary data.</text>
</comment>
<reference evidence="4 5" key="1">
    <citation type="submission" date="2017-07" db="EMBL/GenBank/DDBJ databases">
        <title>Leptospira spp. isolated from tropical soils.</title>
        <authorList>
            <person name="Thibeaux R."/>
            <person name="Iraola G."/>
            <person name="Ferres I."/>
            <person name="Bierque E."/>
            <person name="Girault D."/>
            <person name="Soupe-Gilbert M.-E."/>
            <person name="Picardeau M."/>
            <person name="Goarant C."/>
        </authorList>
    </citation>
    <scope>NUCLEOTIDE SEQUENCE [LARGE SCALE GENOMIC DNA]</scope>
    <source>
        <strain evidence="4 5">MCA1-C-A1</strain>
    </source>
</reference>
<dbReference type="PANTHER" id="PTHR24322:SF736">
    <property type="entry name" value="RETINOL DEHYDROGENASE 10"/>
    <property type="match status" value="1"/>
</dbReference>
<evidence type="ECO:0000256" key="2">
    <source>
        <dbReference type="ARBA" id="ARBA00023002"/>
    </source>
</evidence>
<protein>
    <submittedName>
        <fullName evidence="4">3-oxoacyl-ACP reductase</fullName>
    </submittedName>
</protein>
<dbReference type="InterPro" id="IPR036291">
    <property type="entry name" value="NAD(P)-bd_dom_sf"/>
</dbReference>
<dbReference type="PRINTS" id="PR00081">
    <property type="entry name" value="GDHRDH"/>
</dbReference>
<dbReference type="PANTHER" id="PTHR24322">
    <property type="entry name" value="PKSB"/>
    <property type="match status" value="1"/>
</dbReference>
<dbReference type="Gene3D" id="3.40.50.720">
    <property type="entry name" value="NAD(P)-binding Rossmann-like Domain"/>
    <property type="match status" value="1"/>
</dbReference>
<dbReference type="OrthoDB" id="9806974at2"/>
<dbReference type="GO" id="GO:0016616">
    <property type="term" value="F:oxidoreductase activity, acting on the CH-OH group of donors, NAD or NADP as acceptor"/>
    <property type="evidence" value="ECO:0007669"/>
    <property type="project" value="TreeGrafter"/>
</dbReference>
<keyword evidence="2" id="KW-0560">Oxidoreductase</keyword>
<evidence type="ECO:0000313" key="4">
    <source>
        <dbReference type="EMBL" id="PJZ24056.1"/>
    </source>
</evidence>
<dbReference type="EMBL" id="NPDN01000011">
    <property type="protein sequence ID" value="PJZ24056.1"/>
    <property type="molecule type" value="Genomic_DNA"/>
</dbReference>
<dbReference type="PRINTS" id="PR00080">
    <property type="entry name" value="SDRFAMILY"/>
</dbReference>
<evidence type="ECO:0000256" key="1">
    <source>
        <dbReference type="ARBA" id="ARBA00006484"/>
    </source>
</evidence>
<evidence type="ECO:0000313" key="5">
    <source>
        <dbReference type="Proteomes" id="UP000232196"/>
    </source>
</evidence>
<dbReference type="RefSeq" id="WP_100708188.1">
    <property type="nucleotide sequence ID" value="NZ_NPDL01000012.1"/>
</dbReference>
<dbReference type="InterPro" id="IPR002347">
    <property type="entry name" value="SDR_fam"/>
</dbReference>
<dbReference type="SUPFAM" id="SSF51735">
    <property type="entry name" value="NAD(P)-binding Rossmann-fold domains"/>
    <property type="match status" value="1"/>
</dbReference>
<name>A0A2M9X8N5_9LEPT</name>
<dbReference type="Pfam" id="PF00106">
    <property type="entry name" value="adh_short"/>
    <property type="match status" value="1"/>
</dbReference>
<gene>
    <name evidence="4" type="ORF">CH357_18180</name>
</gene>
<sequence length="274" mass="30497">MKTVKGKRILITGAAMGMGKIYAELSVQEKASALVLWDVNSEALRLTEKELKSDTTKIFTEVVDVSDREKIKKAAVKIESQLGGIDIIINNAGIVRGKYFWEHDPKSDIEETMAVNVLGPMYLTRFLLPKMISDRSGEFRIVNISSAAGLISNPKMSVYCASKWAETGWSDSLRLELLQSGFGHIKVTTVNPAYISTGMFEGVKGMLFTPILSPEYVTSKVWNAMKEGKPRLLLPWTIYLSNALRGILPISIFDWIADKIFGVYGTMENFKGRS</sequence>
<dbReference type="Proteomes" id="UP000232196">
    <property type="component" value="Unassembled WGS sequence"/>
</dbReference>
<dbReference type="AlphaFoldDB" id="A0A2M9X8N5"/>